<evidence type="ECO:0000259" key="4">
    <source>
        <dbReference type="Pfam" id="PF00496"/>
    </source>
</evidence>
<keyword evidence="6" id="KW-1185">Reference proteome</keyword>
<reference evidence="5 6" key="1">
    <citation type="submission" date="2024-02" db="EMBL/GenBank/DDBJ databases">
        <title>Genome sequence of Aquincola sp. MAHUQ-54.</title>
        <authorList>
            <person name="Huq M.A."/>
        </authorList>
    </citation>
    <scope>NUCLEOTIDE SEQUENCE [LARGE SCALE GENOMIC DNA]</scope>
    <source>
        <strain evidence="5 6">MAHUQ-54</strain>
    </source>
</reference>
<dbReference type="InterPro" id="IPR000914">
    <property type="entry name" value="SBP_5_dom"/>
</dbReference>
<dbReference type="Gene3D" id="3.10.105.10">
    <property type="entry name" value="Dipeptide-binding Protein, Domain 3"/>
    <property type="match status" value="1"/>
</dbReference>
<dbReference type="PIRSF" id="PIRSF002741">
    <property type="entry name" value="MppA"/>
    <property type="match status" value="1"/>
</dbReference>
<name>A0AAW9QJZ5_9BURK</name>
<dbReference type="PANTHER" id="PTHR30290">
    <property type="entry name" value="PERIPLASMIC BINDING COMPONENT OF ABC TRANSPORTER"/>
    <property type="match status" value="1"/>
</dbReference>
<comment type="similarity">
    <text evidence="1">Belongs to the bacterial solute-binding protein 5 family.</text>
</comment>
<dbReference type="GO" id="GO:0015833">
    <property type="term" value="P:peptide transport"/>
    <property type="evidence" value="ECO:0007669"/>
    <property type="project" value="TreeGrafter"/>
</dbReference>
<feature type="domain" description="Solute-binding protein family 5" evidence="4">
    <location>
        <begin position="78"/>
        <end position="410"/>
    </location>
</feature>
<dbReference type="AlphaFoldDB" id="A0AAW9QJZ5"/>
<evidence type="ECO:0000256" key="3">
    <source>
        <dbReference type="SAM" id="SignalP"/>
    </source>
</evidence>
<dbReference type="Proteomes" id="UP001336250">
    <property type="component" value="Unassembled WGS sequence"/>
</dbReference>
<dbReference type="PANTHER" id="PTHR30290:SF38">
    <property type="entry name" value="D,D-DIPEPTIDE-BINDING PERIPLASMIC PROTEIN DDPA-RELATED"/>
    <property type="match status" value="1"/>
</dbReference>
<organism evidence="5 6">
    <name type="scientific">Aquincola agrisoli</name>
    <dbReference type="NCBI Taxonomy" id="3119538"/>
    <lineage>
        <taxon>Bacteria</taxon>
        <taxon>Pseudomonadati</taxon>
        <taxon>Pseudomonadota</taxon>
        <taxon>Betaproteobacteria</taxon>
        <taxon>Burkholderiales</taxon>
        <taxon>Sphaerotilaceae</taxon>
        <taxon>Aquincola</taxon>
    </lineage>
</organism>
<dbReference type="EMBL" id="JAZIBG010000054">
    <property type="protein sequence ID" value="MEF7617152.1"/>
    <property type="molecule type" value="Genomic_DNA"/>
</dbReference>
<keyword evidence="2 3" id="KW-0732">Signal</keyword>
<dbReference type="GO" id="GO:0043190">
    <property type="term" value="C:ATP-binding cassette (ABC) transporter complex"/>
    <property type="evidence" value="ECO:0007669"/>
    <property type="project" value="InterPro"/>
</dbReference>
<evidence type="ECO:0000256" key="2">
    <source>
        <dbReference type="ARBA" id="ARBA00022729"/>
    </source>
</evidence>
<dbReference type="Gene3D" id="3.90.76.10">
    <property type="entry name" value="Dipeptide-binding Protein, Domain 1"/>
    <property type="match status" value="1"/>
</dbReference>
<dbReference type="CDD" id="cd08494">
    <property type="entry name" value="PBP2_NikA_DppA_OppA_like_6"/>
    <property type="match status" value="1"/>
</dbReference>
<dbReference type="GO" id="GO:0030288">
    <property type="term" value="C:outer membrane-bounded periplasmic space"/>
    <property type="evidence" value="ECO:0007669"/>
    <property type="project" value="UniProtKB-ARBA"/>
</dbReference>
<dbReference type="InterPro" id="IPR039424">
    <property type="entry name" value="SBP_5"/>
</dbReference>
<gene>
    <name evidence="5" type="ORF">V4F39_24780</name>
</gene>
<evidence type="ECO:0000256" key="1">
    <source>
        <dbReference type="ARBA" id="ARBA00005695"/>
    </source>
</evidence>
<dbReference type="Pfam" id="PF00496">
    <property type="entry name" value="SBP_bac_5"/>
    <property type="match status" value="1"/>
</dbReference>
<dbReference type="Gene3D" id="3.40.190.10">
    <property type="entry name" value="Periplasmic binding protein-like II"/>
    <property type="match status" value="1"/>
</dbReference>
<proteinExistence type="inferred from homology"/>
<dbReference type="InterPro" id="IPR030678">
    <property type="entry name" value="Peptide/Ni-bd"/>
</dbReference>
<protein>
    <submittedName>
        <fullName evidence="5">ABC transporter substrate-binding protein</fullName>
    </submittedName>
</protein>
<accession>A0AAW9QJZ5</accession>
<dbReference type="SUPFAM" id="SSF53850">
    <property type="entry name" value="Periplasmic binding protein-like II"/>
    <property type="match status" value="1"/>
</dbReference>
<feature type="signal peptide" evidence="3">
    <location>
        <begin position="1"/>
        <end position="21"/>
    </location>
</feature>
<feature type="chain" id="PRO_5043567002" evidence="3">
    <location>
        <begin position="22"/>
        <end position="501"/>
    </location>
</feature>
<evidence type="ECO:0000313" key="5">
    <source>
        <dbReference type="EMBL" id="MEF7617152.1"/>
    </source>
</evidence>
<sequence length="501" mass="53906">MTGARRLNVLASAALACAALAAPPAALAQAGKTTVTVGLVLEPAPGLDPTVAAAAAIGEVVHYNVLEGLTKINADGAVTPLLAERWTMDPDGRSYTFTLRKGVRFHDGEAFDSADVKFSFERAKAEGSTNKAKKTVFDNISTIATPDAHTVILMLDKPDGNFPFRMGENTAVILDPKSAATTATRPVGTGPYRLEDWRKGSAIVLGKWDGYRDAKSVAITRATFRIISDPAAQVAALLAGDVDAFPRGIGNQAVKQLQADPRFTVALGSTAGKGILSINNRKKPFDDVRVRRALAHAIDRKAFIDGVLEGYAVPIGSHFAPADAGYVDLTGVYPYDPEKARALLKEAGVATPLNVTLTLPPPPYARKGGEVVAAMLAKVGVVAKIENVEWAQWLGGTFKGNFDLSIINHVEPLDYLQYTNPQYYWGYDSAAFRDLARRHAAATDAKERQKLFGELQRQLATDAVNAYLFNPQNVAVSRKALKGVWVHSPIFANDLAAWRWQ</sequence>
<dbReference type="GO" id="GO:1904680">
    <property type="term" value="F:peptide transmembrane transporter activity"/>
    <property type="evidence" value="ECO:0007669"/>
    <property type="project" value="TreeGrafter"/>
</dbReference>
<dbReference type="PROSITE" id="PS51257">
    <property type="entry name" value="PROKAR_LIPOPROTEIN"/>
    <property type="match status" value="1"/>
</dbReference>
<dbReference type="RefSeq" id="WP_332292839.1">
    <property type="nucleotide sequence ID" value="NZ_JAZIBG010000054.1"/>
</dbReference>
<comment type="caution">
    <text evidence="5">The sequence shown here is derived from an EMBL/GenBank/DDBJ whole genome shotgun (WGS) entry which is preliminary data.</text>
</comment>
<evidence type="ECO:0000313" key="6">
    <source>
        <dbReference type="Proteomes" id="UP001336250"/>
    </source>
</evidence>